<reference evidence="1" key="1">
    <citation type="submission" date="2022-02" db="EMBL/GenBank/DDBJ databases">
        <title>Paenibacillus sp. MBLB1832 Whole Genome Shotgun Sequencing.</title>
        <authorList>
            <person name="Hwang C.Y."/>
            <person name="Cho E.-S."/>
            <person name="Seo M.-J."/>
        </authorList>
    </citation>
    <scope>NUCLEOTIDE SEQUENCE</scope>
    <source>
        <strain evidence="1">MBLB1832</strain>
    </source>
</reference>
<name>A0AA96LK46_9BACL</name>
<dbReference type="AlphaFoldDB" id="A0AA96LK46"/>
<protein>
    <recommendedName>
        <fullName evidence="3">Fungal lipase-like domain-containing protein</fullName>
    </recommendedName>
</protein>
<gene>
    <name evidence="1" type="ORF">MJB10_13465</name>
</gene>
<sequence>MTTPAELEHIAIYVSAGFATASNFLNDFAAAIALRYENEGKQVRVHIHFPYGAWDRSKRVQLQEIIRDMWHNAHRKASVYGGKNLYNYVVATSVPSEKLLFIGHSGGAVASIMAAERLEREGRLITAVIQIGSPKCAIPVSLKRKVLNIQGENQQNQKRDPVARLGTWGGWRKTRLGIRLWHREKHAPIHLHQLPLIGGHADYFRDHAPYIWENNTNLQTTMNTIWTWLKFIEKDVNDV</sequence>
<dbReference type="InterPro" id="IPR029058">
    <property type="entry name" value="AB_hydrolase_fold"/>
</dbReference>
<evidence type="ECO:0000313" key="1">
    <source>
        <dbReference type="EMBL" id="WNR42146.1"/>
    </source>
</evidence>
<dbReference type="EMBL" id="CP130319">
    <property type="protein sequence ID" value="WNR42146.1"/>
    <property type="molecule type" value="Genomic_DNA"/>
</dbReference>
<evidence type="ECO:0008006" key="3">
    <source>
        <dbReference type="Google" id="ProtNLM"/>
    </source>
</evidence>
<proteinExistence type="predicted"/>
<evidence type="ECO:0000313" key="2">
    <source>
        <dbReference type="Proteomes" id="UP001304650"/>
    </source>
</evidence>
<dbReference type="SUPFAM" id="SSF53474">
    <property type="entry name" value="alpha/beta-Hydrolases"/>
    <property type="match status" value="1"/>
</dbReference>
<dbReference type="Proteomes" id="UP001304650">
    <property type="component" value="Chromosome"/>
</dbReference>
<organism evidence="1 2">
    <name type="scientific">Paenibacillus roseopurpureus</name>
    <dbReference type="NCBI Taxonomy" id="2918901"/>
    <lineage>
        <taxon>Bacteria</taxon>
        <taxon>Bacillati</taxon>
        <taxon>Bacillota</taxon>
        <taxon>Bacilli</taxon>
        <taxon>Bacillales</taxon>
        <taxon>Paenibacillaceae</taxon>
        <taxon>Paenibacillus</taxon>
    </lineage>
</organism>
<dbReference type="Gene3D" id="3.40.50.1820">
    <property type="entry name" value="alpha/beta hydrolase"/>
    <property type="match status" value="1"/>
</dbReference>
<dbReference type="KEGG" id="proo:MJB10_13465"/>
<dbReference type="RefSeq" id="WP_314795379.1">
    <property type="nucleotide sequence ID" value="NZ_CP130319.1"/>
</dbReference>
<accession>A0AA96LK46</accession>
<keyword evidence="2" id="KW-1185">Reference proteome</keyword>